<dbReference type="Gene3D" id="3.50.50.60">
    <property type="entry name" value="FAD/NAD(P)-binding domain"/>
    <property type="match status" value="2"/>
</dbReference>
<dbReference type="Pfam" id="PF04879">
    <property type="entry name" value="Molybdop_Fe4S4"/>
    <property type="match status" value="1"/>
</dbReference>
<dbReference type="EMBL" id="FQVB01000005">
    <property type="protein sequence ID" value="SHE57605.1"/>
    <property type="molecule type" value="Genomic_DNA"/>
</dbReference>
<keyword evidence="3" id="KW-0408">Iron</keyword>
<dbReference type="SUPFAM" id="SSF54862">
    <property type="entry name" value="4Fe-4S ferredoxins"/>
    <property type="match status" value="1"/>
</dbReference>
<evidence type="ECO:0000259" key="5">
    <source>
        <dbReference type="PROSITE" id="PS51085"/>
    </source>
</evidence>
<dbReference type="InterPro" id="IPR028261">
    <property type="entry name" value="DPD_II"/>
</dbReference>
<dbReference type="InterPro" id="IPR036010">
    <property type="entry name" value="2Fe-2S_ferredoxin-like_sf"/>
</dbReference>
<evidence type="ECO:0000313" key="8">
    <source>
        <dbReference type="EMBL" id="SHE57605.1"/>
    </source>
</evidence>
<dbReference type="SUPFAM" id="SSF46548">
    <property type="entry name" value="alpha-helical ferredoxin"/>
    <property type="match status" value="1"/>
</dbReference>
<dbReference type="CDD" id="cd00207">
    <property type="entry name" value="fer2"/>
    <property type="match status" value="1"/>
</dbReference>
<gene>
    <name evidence="8" type="ORF">SAMN02745206_00516</name>
</gene>
<proteinExistence type="predicted"/>
<reference evidence="9" key="1">
    <citation type="submission" date="2016-11" db="EMBL/GenBank/DDBJ databases">
        <authorList>
            <person name="Varghese N."/>
            <person name="Submissions S."/>
        </authorList>
    </citation>
    <scope>NUCLEOTIDE SEQUENCE [LARGE SCALE GENOMIC DNA]</scope>
    <source>
        <strain evidence="9">DSM 9756</strain>
    </source>
</reference>
<dbReference type="InterPro" id="IPR009051">
    <property type="entry name" value="Helical_ferredxn"/>
</dbReference>
<accession>A0A1M4ULS0</accession>
<dbReference type="RefSeq" id="WP_073036664.1">
    <property type="nucleotide sequence ID" value="NZ_FQVB01000005.1"/>
</dbReference>
<feature type="domain" description="4Fe-4S ferredoxin-type" evidence="6">
    <location>
        <begin position="652"/>
        <end position="680"/>
    </location>
</feature>
<dbReference type="Gene3D" id="3.30.70.20">
    <property type="match status" value="1"/>
</dbReference>
<evidence type="ECO:0000256" key="1">
    <source>
        <dbReference type="ARBA" id="ARBA00022723"/>
    </source>
</evidence>
<evidence type="ECO:0000256" key="4">
    <source>
        <dbReference type="ARBA" id="ARBA00023014"/>
    </source>
</evidence>
<dbReference type="AlphaFoldDB" id="A0A1M4ULS0"/>
<dbReference type="Gene3D" id="3.10.20.440">
    <property type="entry name" value="2Fe-2S iron-sulphur cluster binding domain, sarcosine oxidase, alpha subunit, N-terminal domain"/>
    <property type="match status" value="1"/>
</dbReference>
<dbReference type="InterPro" id="IPR001041">
    <property type="entry name" value="2Fe-2S_ferredoxin-type"/>
</dbReference>
<dbReference type="GO" id="GO:0016491">
    <property type="term" value="F:oxidoreductase activity"/>
    <property type="evidence" value="ECO:0007669"/>
    <property type="project" value="UniProtKB-KW"/>
</dbReference>
<evidence type="ECO:0000313" key="9">
    <source>
        <dbReference type="Proteomes" id="UP000184076"/>
    </source>
</evidence>
<keyword evidence="9" id="KW-1185">Reference proteome</keyword>
<evidence type="ECO:0000259" key="7">
    <source>
        <dbReference type="PROSITE" id="PS51669"/>
    </source>
</evidence>
<dbReference type="PANTHER" id="PTHR42783">
    <property type="entry name" value="GLUTAMATE SYNTHASE [NADPH] SMALL CHAIN"/>
    <property type="match status" value="1"/>
</dbReference>
<dbReference type="Gene3D" id="1.10.1060.10">
    <property type="entry name" value="Alpha-helical ferredoxin"/>
    <property type="match status" value="1"/>
</dbReference>
<dbReference type="InterPro" id="IPR017896">
    <property type="entry name" value="4Fe4S_Fe-S-bd"/>
</dbReference>
<dbReference type="InterPro" id="IPR042204">
    <property type="entry name" value="2Fe-2S-bd_N"/>
</dbReference>
<feature type="domain" description="2Fe-2S ferredoxin-type" evidence="5">
    <location>
        <begin position="3"/>
        <end position="81"/>
    </location>
</feature>
<dbReference type="Pfam" id="PF00384">
    <property type="entry name" value="Molybdopterin"/>
    <property type="match status" value="1"/>
</dbReference>
<dbReference type="Pfam" id="PF00037">
    <property type="entry name" value="Fer4"/>
    <property type="match status" value="1"/>
</dbReference>
<dbReference type="Pfam" id="PF07992">
    <property type="entry name" value="Pyr_redox_2"/>
    <property type="match status" value="1"/>
</dbReference>
<dbReference type="PROSITE" id="PS51669">
    <property type="entry name" value="4FE4S_MOW_BIS_MGD"/>
    <property type="match status" value="1"/>
</dbReference>
<dbReference type="SUPFAM" id="SSF53706">
    <property type="entry name" value="Formate dehydrogenase/DMSO reductase, domains 1-3"/>
    <property type="match status" value="1"/>
</dbReference>
<dbReference type="PANTHER" id="PTHR42783:SF3">
    <property type="entry name" value="GLUTAMATE SYNTHASE [NADPH] SMALL CHAIN-RELATED"/>
    <property type="match status" value="1"/>
</dbReference>
<name>A0A1M4ULS0_9BACT</name>
<dbReference type="InterPro" id="IPR006963">
    <property type="entry name" value="Mopterin_OxRdtase_4Fe-4S_dom"/>
</dbReference>
<dbReference type="PRINTS" id="PR00419">
    <property type="entry name" value="ADXRDTASE"/>
</dbReference>
<dbReference type="GO" id="GO:0046872">
    <property type="term" value="F:metal ion binding"/>
    <property type="evidence" value="ECO:0007669"/>
    <property type="project" value="UniProtKB-KW"/>
</dbReference>
<dbReference type="OrthoDB" id="9757870at2"/>
<keyword evidence="2" id="KW-0560">Oxidoreductase</keyword>
<dbReference type="InterPro" id="IPR023753">
    <property type="entry name" value="FAD/NAD-binding_dom"/>
</dbReference>
<evidence type="ECO:0000259" key="6">
    <source>
        <dbReference type="PROSITE" id="PS51379"/>
    </source>
</evidence>
<feature type="domain" description="4Fe-4S Mo/W bis-MGD-type" evidence="7">
    <location>
        <begin position="689"/>
        <end position="745"/>
    </location>
</feature>
<dbReference type="Pfam" id="PF14691">
    <property type="entry name" value="Fer4_20"/>
    <property type="match status" value="1"/>
</dbReference>
<organism evidence="8 9">
    <name type="scientific">Desulfacinum infernum DSM 9756</name>
    <dbReference type="NCBI Taxonomy" id="1121391"/>
    <lineage>
        <taxon>Bacteria</taxon>
        <taxon>Pseudomonadati</taxon>
        <taxon>Thermodesulfobacteriota</taxon>
        <taxon>Syntrophobacteria</taxon>
        <taxon>Syntrophobacterales</taxon>
        <taxon>Syntrophobacteraceae</taxon>
        <taxon>Desulfacinum</taxon>
    </lineage>
</organism>
<protein>
    <submittedName>
        <fullName evidence="8">Formate dehydrogenase major subunit</fullName>
    </submittedName>
</protein>
<dbReference type="Proteomes" id="UP000184076">
    <property type="component" value="Unassembled WGS sequence"/>
</dbReference>
<dbReference type="Gene3D" id="3.40.228.10">
    <property type="entry name" value="Dimethylsulfoxide Reductase, domain 2"/>
    <property type="match status" value="1"/>
</dbReference>
<dbReference type="InterPro" id="IPR006656">
    <property type="entry name" value="Mopterin_OxRdtase"/>
</dbReference>
<dbReference type="PROSITE" id="PS00198">
    <property type="entry name" value="4FE4S_FER_1"/>
    <property type="match status" value="1"/>
</dbReference>
<dbReference type="STRING" id="1121391.SAMN02745206_00516"/>
<dbReference type="Pfam" id="PF13510">
    <property type="entry name" value="Fer2_4"/>
    <property type="match status" value="1"/>
</dbReference>
<dbReference type="Gene3D" id="2.20.25.90">
    <property type="entry name" value="ADC-like domains"/>
    <property type="match status" value="1"/>
</dbReference>
<dbReference type="Gene3D" id="3.40.50.740">
    <property type="match status" value="2"/>
</dbReference>
<evidence type="ECO:0000256" key="2">
    <source>
        <dbReference type="ARBA" id="ARBA00023002"/>
    </source>
</evidence>
<dbReference type="SUPFAM" id="SSF54292">
    <property type="entry name" value="2Fe-2S ferredoxin-like"/>
    <property type="match status" value="1"/>
</dbReference>
<dbReference type="PROSITE" id="PS51379">
    <property type="entry name" value="4FE4S_FER_2"/>
    <property type="match status" value="2"/>
</dbReference>
<dbReference type="SMART" id="SM00926">
    <property type="entry name" value="Molybdop_Fe4S4"/>
    <property type="match status" value="1"/>
</dbReference>
<evidence type="ECO:0000256" key="3">
    <source>
        <dbReference type="ARBA" id="ARBA00023004"/>
    </source>
</evidence>
<dbReference type="SUPFAM" id="SSF51971">
    <property type="entry name" value="Nucleotide-binding domain"/>
    <property type="match status" value="1"/>
</dbReference>
<feature type="domain" description="4Fe-4S ferredoxin-type" evidence="6">
    <location>
        <begin position="620"/>
        <end position="650"/>
    </location>
</feature>
<keyword evidence="1" id="KW-0479">Metal-binding</keyword>
<dbReference type="InterPro" id="IPR017900">
    <property type="entry name" value="4Fe4S_Fe_S_CS"/>
</dbReference>
<sequence>MSKTVTVTIDGRTIQAPQGSTILDAARREGIHVPTLCYTHLLPPLENCRLCVVAVEGERQYKAACSTSVADGMVIRTTGPELDQTRKLLLELLLDTHYGDCVAPCSVTCPANVDIQGYLALIRHGEYLEAVKLIKEKIPMPATIGRVCPHPCESACRRHLVDEPVNINHCKRFVADFEMKTGRRVLPEVPEDTGHHVAVVGGGPAGLSAAYYLRALGHGVTIFEARDKLGGMLRYGIPEYRLPKKILDWEIEGILSLGVRVRTGVTWGRDFTLDDLKKEGFGAIFLAIGAWASRKLGIVGEDLEGVESGVDFLENIAAGKPVRVGRRVAVIGGGNVAIDAARSALRLGAEKVTILYRRSRKEMPASHEEIEAAEAEGVEIHLLAAPTRILGEGGRAAQLEFIRMELGEPDASGRRRPVPIEGSETLMDVDQVISAIGQYPMVLTKEQDPGMERIPITRWSTIGGDPRSMHTGQEMIFVGGDLFRGPMTVVAALADGRKAAYSLNRFFQVGEVQPEPLHFNISKGDLESIDREPFEVYKVIPRERMPELEVAKRVTNFTEVELGFDEAQAHREAERCLVCGCSAAFDCRLRELMNEFQVDWRDQPSKKIHFQRVAAIDTHPAIALDPNKCIRCERCVVACRVFQCSDAIDFKDWPRFNEKCVSCGLCVDLCPTGALMEKRQGRAVERIHWRSVPTHCIQCGCGCEVDLKVKGGRLVWIADGRDVPPNHASTCSRGRFRAYDDQWKEKRVLKPLVRENGELREASWGKAVDRAVQGLRAVSEKYGPESVGALASFHGTCEGLYLLQKWMRLGLKTPYVDFPERGAAEALVRSLALSGAGFGLVPPLSSLAKARRIFCIGAPHGTSPLLGTLMRRAARNHGARIVRVGGENGSFPEGRTQRLDVEPAQWPAFLCALAARLIQRQGLGSATDPIQKLAEEVIRTADAWSVPSSLEGPMQALGEELAAGPGGAFVVDGTALNGLSPKGRAAAFQALAVLATAAKGNGQVEGAGIYPAFWGSNSLGALLVGMAPGMLPGWRPLDDAEAVKKVTEVWEAEALPSKPSADTLEALESGRLKGLFVQESRHLGALGKAGSEGLRNVEFLVVQENVAGPALDRADVVLPLAAFGEQEGTLVNQEGRFLGLSRALGAAGECLPDWEALSRIMAADGTPFPQSIEAVHAEWKELLPGCGEHEWASLVREKVRLADVC</sequence>
<keyword evidence="4" id="KW-0411">Iron-sulfur</keyword>
<dbReference type="PROSITE" id="PS51085">
    <property type="entry name" value="2FE2S_FER_2"/>
    <property type="match status" value="1"/>
</dbReference>
<dbReference type="InterPro" id="IPR036188">
    <property type="entry name" value="FAD/NAD-bd_sf"/>
</dbReference>
<dbReference type="GO" id="GO:0051536">
    <property type="term" value="F:iron-sulfur cluster binding"/>
    <property type="evidence" value="ECO:0007669"/>
    <property type="project" value="UniProtKB-KW"/>
</dbReference>